<protein>
    <submittedName>
        <fullName evidence="5">Acyl-CoA dehydrogenase</fullName>
    </submittedName>
</protein>
<keyword evidence="6" id="KW-1185">Reference proteome</keyword>
<dbReference type="InterPro" id="IPR009075">
    <property type="entry name" value="AcylCo_DH/oxidase_C"/>
</dbReference>
<dbReference type="PANTHER" id="PTHR43884">
    <property type="entry name" value="ACYL-COA DEHYDROGENASE"/>
    <property type="match status" value="1"/>
</dbReference>
<proteinExistence type="predicted"/>
<dbReference type="Gene3D" id="1.20.140.10">
    <property type="entry name" value="Butyryl-CoA Dehydrogenase, subunit A, domain 3"/>
    <property type="match status" value="1"/>
</dbReference>
<dbReference type="RefSeq" id="WP_150493229.1">
    <property type="nucleotide sequence ID" value="NZ_CP023699.1"/>
</dbReference>
<evidence type="ECO:0000256" key="3">
    <source>
        <dbReference type="ARBA" id="ARBA00023002"/>
    </source>
</evidence>
<feature type="domain" description="Acyl-CoA dehydrogenase/oxidase C-terminal" evidence="4">
    <location>
        <begin position="218"/>
        <end position="326"/>
    </location>
</feature>
<reference evidence="5 6" key="1">
    <citation type="submission" date="2017-09" db="EMBL/GenBank/DDBJ databases">
        <authorList>
            <person name="Lee N."/>
            <person name="Cho B.-K."/>
        </authorList>
    </citation>
    <scope>NUCLEOTIDE SEQUENCE [LARGE SCALE GENOMIC DNA]</scope>
    <source>
        <strain evidence="5 6">ATCC 12853</strain>
    </source>
</reference>
<dbReference type="EMBL" id="CP023699">
    <property type="protein sequence ID" value="QEU91297.1"/>
    <property type="molecule type" value="Genomic_DNA"/>
</dbReference>
<keyword evidence="3" id="KW-0560">Oxidoreductase</keyword>
<keyword evidence="1" id="KW-0285">Flavoprotein</keyword>
<dbReference type="AlphaFoldDB" id="A0A5J6G8H9"/>
<sequence>MNTRTIDTHTVNTHTIDTSTPVIPADAYDTTAFYADADAIATVTNPTAPDAVTLPSEDASTAELLAAAQEAGRRAVPAPLAETALVARPLLRRAGLPVPEGPLSYAIAPELTIRYAHPADSPVGSAGCLGEDDTLLVTGTLPRVPWGRAATAVVVLAAAPFGPVLFTLTPDLADLAPGGNLAEEPRDDLHLAALEVPAAQVRRIAPELLDEARLRAALARAALIAGAAERCVDLTVAHTTARTQFGRPLSHFQAVKQEEARLIEEAALVRAAVRAAAVPLDTGGPAVRLTVAAAKTQASASAAEIARIAHQLHGAIGMTRLHPLHLATTRLWSWRDEDGDETHWAHCLARPLTAATLWPALTTTP</sequence>
<organism evidence="5 6">
    <name type="scientific">Streptomyces kanamyceticus</name>
    <dbReference type="NCBI Taxonomy" id="1967"/>
    <lineage>
        <taxon>Bacteria</taxon>
        <taxon>Bacillati</taxon>
        <taxon>Actinomycetota</taxon>
        <taxon>Actinomycetes</taxon>
        <taxon>Kitasatosporales</taxon>
        <taxon>Streptomycetaceae</taxon>
        <taxon>Streptomyces</taxon>
    </lineage>
</organism>
<name>A0A5J6G8H9_STRKN</name>
<dbReference type="Pfam" id="PF00441">
    <property type="entry name" value="Acyl-CoA_dh_1"/>
    <property type="match status" value="1"/>
</dbReference>
<dbReference type="PANTHER" id="PTHR43884:SF20">
    <property type="entry name" value="ACYL-COA DEHYDROGENASE FADE28"/>
    <property type="match status" value="1"/>
</dbReference>
<evidence type="ECO:0000256" key="1">
    <source>
        <dbReference type="ARBA" id="ARBA00022630"/>
    </source>
</evidence>
<dbReference type="Proteomes" id="UP000325529">
    <property type="component" value="Chromosome"/>
</dbReference>
<evidence type="ECO:0000256" key="2">
    <source>
        <dbReference type="ARBA" id="ARBA00022827"/>
    </source>
</evidence>
<dbReference type="GO" id="GO:0003995">
    <property type="term" value="F:acyl-CoA dehydrogenase activity"/>
    <property type="evidence" value="ECO:0007669"/>
    <property type="project" value="TreeGrafter"/>
</dbReference>
<dbReference type="KEGG" id="ska:CP970_10730"/>
<evidence type="ECO:0000313" key="5">
    <source>
        <dbReference type="EMBL" id="QEU91297.1"/>
    </source>
</evidence>
<dbReference type="InterPro" id="IPR036250">
    <property type="entry name" value="AcylCo_DH-like_C"/>
</dbReference>
<keyword evidence="2" id="KW-0274">FAD</keyword>
<gene>
    <name evidence="5" type="ORF">CP970_10730</name>
</gene>
<evidence type="ECO:0000313" key="6">
    <source>
        <dbReference type="Proteomes" id="UP000325529"/>
    </source>
</evidence>
<dbReference type="SUPFAM" id="SSF47203">
    <property type="entry name" value="Acyl-CoA dehydrogenase C-terminal domain-like"/>
    <property type="match status" value="1"/>
</dbReference>
<accession>A0A5J6G8H9</accession>
<evidence type="ECO:0000259" key="4">
    <source>
        <dbReference type="Pfam" id="PF00441"/>
    </source>
</evidence>